<evidence type="ECO:0000313" key="2">
    <source>
        <dbReference type="EMBL" id="TGO86814.1"/>
    </source>
</evidence>
<protein>
    <submittedName>
        <fullName evidence="2">Uncharacterized protein</fullName>
    </submittedName>
</protein>
<sequence length="130" mass="13989">MPQWLAGVNRGTLVALKLTDPQEITLDVCANTRRDAVGDAHVCTAVSNIAGVGCGRNLSSWFLALALNHNFGILGVKPKFPIAGTHNFGSLRVKPKKSTRRWRAGVDRGKIPSSRRGSRMSSSASEFTTV</sequence>
<dbReference type="EMBL" id="PQXO01000273">
    <property type="protein sequence ID" value="TGO86814.1"/>
    <property type="molecule type" value="Genomic_DNA"/>
</dbReference>
<reference evidence="2 3" key="1">
    <citation type="submission" date="2017-12" db="EMBL/GenBank/DDBJ databases">
        <title>Comparative genomics of Botrytis spp.</title>
        <authorList>
            <person name="Valero-Jimenez C.A."/>
            <person name="Tapia P."/>
            <person name="Veloso J."/>
            <person name="Silva-Moreno E."/>
            <person name="Staats M."/>
            <person name="Valdes J.H."/>
            <person name="Van Kan J.A.L."/>
        </authorList>
    </citation>
    <scope>NUCLEOTIDE SEQUENCE [LARGE SCALE GENOMIC DNA]</scope>
    <source>
        <strain evidence="2 3">MUCL3349</strain>
    </source>
</reference>
<accession>A0A4Z1KRA0</accession>
<feature type="compositionally biased region" description="Low complexity" evidence="1">
    <location>
        <begin position="119"/>
        <end position="130"/>
    </location>
</feature>
<feature type="region of interest" description="Disordered" evidence="1">
    <location>
        <begin position="94"/>
        <end position="130"/>
    </location>
</feature>
<feature type="compositionally biased region" description="Basic residues" evidence="1">
    <location>
        <begin position="94"/>
        <end position="103"/>
    </location>
</feature>
<proteinExistence type="predicted"/>
<gene>
    <name evidence="2" type="ORF">BPOR_0274g00050</name>
</gene>
<keyword evidence="3" id="KW-1185">Reference proteome</keyword>
<evidence type="ECO:0000313" key="3">
    <source>
        <dbReference type="Proteomes" id="UP000297280"/>
    </source>
</evidence>
<organism evidence="2 3">
    <name type="scientific">Botrytis porri</name>
    <dbReference type="NCBI Taxonomy" id="87229"/>
    <lineage>
        <taxon>Eukaryota</taxon>
        <taxon>Fungi</taxon>
        <taxon>Dikarya</taxon>
        <taxon>Ascomycota</taxon>
        <taxon>Pezizomycotina</taxon>
        <taxon>Leotiomycetes</taxon>
        <taxon>Helotiales</taxon>
        <taxon>Sclerotiniaceae</taxon>
        <taxon>Botrytis</taxon>
    </lineage>
</organism>
<evidence type="ECO:0000256" key="1">
    <source>
        <dbReference type="SAM" id="MobiDB-lite"/>
    </source>
</evidence>
<dbReference type="Proteomes" id="UP000297280">
    <property type="component" value="Unassembled WGS sequence"/>
</dbReference>
<comment type="caution">
    <text evidence="2">The sequence shown here is derived from an EMBL/GenBank/DDBJ whole genome shotgun (WGS) entry which is preliminary data.</text>
</comment>
<name>A0A4Z1KRA0_9HELO</name>
<dbReference type="AlphaFoldDB" id="A0A4Z1KRA0"/>